<evidence type="ECO:0000313" key="7">
    <source>
        <dbReference type="Proteomes" id="UP000824755"/>
    </source>
</evidence>
<name>A0ABX8WKR8_9GAMM</name>
<reference evidence="6 7" key="1">
    <citation type="submission" date="2021-08" db="EMBL/GenBank/DDBJ databases">
        <title>Lysobacter sp. strain CJ11 Genome sequencing and assembly.</title>
        <authorList>
            <person name="Kim I."/>
        </authorList>
    </citation>
    <scope>NUCLEOTIDE SEQUENCE [LARGE SCALE GENOMIC DNA]</scope>
    <source>
        <strain evidence="6 7">CJ11</strain>
    </source>
</reference>
<dbReference type="InterPro" id="IPR003772">
    <property type="entry name" value="YceD"/>
</dbReference>
<evidence type="ECO:0000313" key="6">
    <source>
        <dbReference type="EMBL" id="QYR52227.1"/>
    </source>
</evidence>
<keyword evidence="4" id="KW-0690">Ribosome biogenesis</keyword>
<dbReference type="PANTHER" id="PTHR38099">
    <property type="entry name" value="LARGE RIBOSOMAL RNA SUBUNIT ACCUMULATION PROTEIN YCED"/>
    <property type="match status" value="1"/>
</dbReference>
<evidence type="ECO:0000256" key="1">
    <source>
        <dbReference type="ARBA" id="ARBA00002868"/>
    </source>
</evidence>
<dbReference type="Proteomes" id="UP000824755">
    <property type="component" value="Chromosome"/>
</dbReference>
<accession>A0ABX8WKR8</accession>
<protein>
    <recommendedName>
        <fullName evidence="3">Large ribosomal RNA subunit accumulation protein YceD</fullName>
    </recommendedName>
    <alternativeName>
        <fullName evidence="5">23S rRNA accumulation protein YceD</fullName>
    </alternativeName>
</protein>
<organism evidence="6 7">
    <name type="scientific">Lysobacter soyae</name>
    <dbReference type="NCBI Taxonomy" id="2764185"/>
    <lineage>
        <taxon>Bacteria</taxon>
        <taxon>Pseudomonadati</taxon>
        <taxon>Pseudomonadota</taxon>
        <taxon>Gammaproteobacteria</taxon>
        <taxon>Lysobacterales</taxon>
        <taxon>Lysobacteraceae</taxon>
        <taxon>Lysobacter</taxon>
    </lineage>
</organism>
<sequence>MSPNLPDQLDPWRMVNQRRAFEGVVPLSKMTRLASLLTDTEGEVRYTLAFDTDSLRVPHAAISMTAELPLECQRTLQRFLLPVHVEQRIALIRDEAEEDALPAGYEAQLVERDALDPLALLEDELILAVPAVPVKPGTEEMSADWLPEEEVVEAMNPFAALKALKKET</sequence>
<evidence type="ECO:0000256" key="5">
    <source>
        <dbReference type="ARBA" id="ARBA00031841"/>
    </source>
</evidence>
<dbReference type="InterPro" id="IPR039255">
    <property type="entry name" value="YceD_bac"/>
</dbReference>
<evidence type="ECO:0000256" key="4">
    <source>
        <dbReference type="ARBA" id="ARBA00022517"/>
    </source>
</evidence>
<gene>
    <name evidence="6" type="ORF">H8L67_06295</name>
</gene>
<proteinExistence type="inferred from homology"/>
<dbReference type="PANTHER" id="PTHR38099:SF1">
    <property type="entry name" value="LARGE RIBOSOMAL RNA SUBUNIT ACCUMULATION PROTEIN YCED"/>
    <property type="match status" value="1"/>
</dbReference>
<comment type="function">
    <text evidence="1">Plays a role in synthesis, processing and/or stability of 23S rRNA.</text>
</comment>
<dbReference type="Pfam" id="PF02620">
    <property type="entry name" value="YceD"/>
    <property type="match status" value="1"/>
</dbReference>
<dbReference type="EMBL" id="CP080544">
    <property type="protein sequence ID" value="QYR52227.1"/>
    <property type="molecule type" value="Genomic_DNA"/>
</dbReference>
<keyword evidence="7" id="KW-1185">Reference proteome</keyword>
<dbReference type="RefSeq" id="WP_220379014.1">
    <property type="nucleotide sequence ID" value="NZ_CP080544.1"/>
</dbReference>
<evidence type="ECO:0000256" key="2">
    <source>
        <dbReference type="ARBA" id="ARBA00010740"/>
    </source>
</evidence>
<comment type="similarity">
    <text evidence="2">Belongs to the DUF177 domain family.</text>
</comment>
<evidence type="ECO:0000256" key="3">
    <source>
        <dbReference type="ARBA" id="ARBA00015716"/>
    </source>
</evidence>